<dbReference type="EMBL" id="JQFZ01000160">
    <property type="protein sequence ID" value="KGO56819.1"/>
    <property type="molecule type" value="Genomic_DNA"/>
</dbReference>
<dbReference type="PhylomeDB" id="A0A0A2IWI2"/>
<dbReference type="HOGENOM" id="CLU_043994_7_0_1"/>
<dbReference type="SUPFAM" id="SSF49777">
    <property type="entry name" value="PEBP-like"/>
    <property type="match status" value="1"/>
</dbReference>
<dbReference type="GO" id="GO:0030162">
    <property type="term" value="P:regulation of proteolysis"/>
    <property type="evidence" value="ECO:0007669"/>
    <property type="project" value="TreeGrafter"/>
</dbReference>
<keyword evidence="2" id="KW-1185">Reference proteome</keyword>
<dbReference type="RefSeq" id="XP_016598517.1">
    <property type="nucleotide sequence ID" value="XM_016747168.1"/>
</dbReference>
<dbReference type="OrthoDB" id="2506647at2759"/>
<dbReference type="GO" id="GO:0046578">
    <property type="term" value="P:regulation of Ras protein signal transduction"/>
    <property type="evidence" value="ECO:0007669"/>
    <property type="project" value="TreeGrafter"/>
</dbReference>
<dbReference type="AlphaFoldDB" id="A0A0A2IWI2"/>
<dbReference type="Pfam" id="PF01161">
    <property type="entry name" value="PBP"/>
    <property type="match status" value="1"/>
</dbReference>
<dbReference type="Proteomes" id="UP000030143">
    <property type="component" value="Unassembled WGS sequence"/>
</dbReference>
<dbReference type="CDD" id="cd00866">
    <property type="entry name" value="PEBP_euk"/>
    <property type="match status" value="1"/>
</dbReference>
<dbReference type="InterPro" id="IPR008914">
    <property type="entry name" value="PEBP"/>
</dbReference>
<dbReference type="PANTHER" id="PTHR11362:SF78">
    <property type="entry name" value="PROTEASE INHIBITOR"/>
    <property type="match status" value="1"/>
</dbReference>
<dbReference type="PANTHER" id="PTHR11362">
    <property type="entry name" value="PHOSPHATIDYLETHANOLAMINE-BINDING PROTEIN"/>
    <property type="match status" value="1"/>
</dbReference>
<evidence type="ECO:0000313" key="2">
    <source>
        <dbReference type="Proteomes" id="UP000030143"/>
    </source>
</evidence>
<dbReference type="InterPro" id="IPR036610">
    <property type="entry name" value="PEBP-like_sf"/>
</dbReference>
<protein>
    <submittedName>
        <fullName evidence="1">Phosphatidylethanolamine-binding protein PEBP</fullName>
    </submittedName>
</protein>
<dbReference type="STRING" id="27334.A0A0A2IWI2"/>
<accession>A0A0A2IWI2</accession>
<name>A0A0A2IWI2_PENEN</name>
<comment type="caution">
    <text evidence="1">The sequence shown here is derived from an EMBL/GenBank/DDBJ whole genome shotgun (WGS) entry which is preliminary data.</text>
</comment>
<gene>
    <name evidence="1" type="ORF">PEX2_098980</name>
</gene>
<organism evidence="1 2">
    <name type="scientific">Penicillium expansum</name>
    <name type="common">Blue mold rot fungus</name>
    <dbReference type="NCBI Taxonomy" id="27334"/>
    <lineage>
        <taxon>Eukaryota</taxon>
        <taxon>Fungi</taxon>
        <taxon>Dikarya</taxon>
        <taxon>Ascomycota</taxon>
        <taxon>Pezizomycotina</taxon>
        <taxon>Eurotiomycetes</taxon>
        <taxon>Eurotiomycetidae</taxon>
        <taxon>Eurotiales</taxon>
        <taxon>Aspergillaceae</taxon>
        <taxon>Penicillium</taxon>
    </lineage>
</organism>
<dbReference type="GO" id="GO:0005543">
    <property type="term" value="F:phospholipid binding"/>
    <property type="evidence" value="ECO:0007669"/>
    <property type="project" value="TreeGrafter"/>
</dbReference>
<dbReference type="VEuPathDB" id="FungiDB:PEXP_020230"/>
<dbReference type="InterPro" id="IPR035810">
    <property type="entry name" value="PEBP_euk"/>
</dbReference>
<reference evidence="1 2" key="1">
    <citation type="journal article" date="2015" name="Mol. Plant Microbe Interact.">
        <title>Genome, transcriptome, and functional analyses of Penicillium expansum provide new insights into secondary metabolism and pathogenicity.</title>
        <authorList>
            <person name="Ballester A.R."/>
            <person name="Marcet-Houben M."/>
            <person name="Levin E."/>
            <person name="Sela N."/>
            <person name="Selma-Lazaro C."/>
            <person name="Carmona L."/>
            <person name="Wisniewski M."/>
            <person name="Droby S."/>
            <person name="Gonzalez-Candelas L."/>
            <person name="Gabaldon T."/>
        </authorList>
    </citation>
    <scope>NUCLEOTIDE SEQUENCE [LARGE SCALE GENOMIC DNA]</scope>
    <source>
        <strain evidence="1 2">MD-8</strain>
    </source>
</reference>
<proteinExistence type="predicted"/>
<dbReference type="Gene3D" id="3.90.280.10">
    <property type="entry name" value="PEBP-like"/>
    <property type="match status" value="1"/>
</dbReference>
<evidence type="ECO:0000313" key="1">
    <source>
        <dbReference type="EMBL" id="KGO56819.1"/>
    </source>
</evidence>
<dbReference type="GO" id="GO:0030414">
    <property type="term" value="F:peptidase inhibitor activity"/>
    <property type="evidence" value="ECO:0007669"/>
    <property type="project" value="TreeGrafter"/>
</dbReference>
<sequence length="174" mass="19107">MPSDNHVKAGLSLIEDKSKVLGLTIGTHENVQPGTWFPRKAAQEPPKLFFAGANPTSTYMVVGLDIDAPFPSFGILGPILHWIQSDIKVTSEGALEFDAPFVANYIGPAPPPGSAPHRYIFFLYEQPADFDPTAYAPADGKKLGNWNRMRYDLDAWAEEIKLGPLVAFNYLTSN</sequence>
<dbReference type="GeneID" id="27682588"/>